<evidence type="ECO:0000256" key="2">
    <source>
        <dbReference type="PIRSR" id="PIRSR640198-2"/>
    </source>
</evidence>
<dbReference type="PATRIC" id="fig|1424334.3.peg.976"/>
<dbReference type="GO" id="GO:0005524">
    <property type="term" value="F:ATP binding"/>
    <property type="evidence" value="ECO:0007669"/>
    <property type="project" value="UniProtKB-KW"/>
</dbReference>
<reference evidence="4 5" key="1">
    <citation type="journal article" date="2014" name="Genome Announc.">
        <title>Draft Genome Sequence of Advenella kashmirensis Strain W13003, a Polycyclic Aromatic Hydrocarbon-Degrading Bacterium.</title>
        <authorList>
            <person name="Wang X."/>
            <person name="Jin D."/>
            <person name="Zhou L."/>
            <person name="Wu L."/>
            <person name="An W."/>
            <person name="Zhao L."/>
        </authorList>
    </citation>
    <scope>NUCLEOTIDE SEQUENCE [LARGE SCALE GENOMIC DNA]</scope>
    <source>
        <strain evidence="4 5">W13003</strain>
    </source>
</reference>
<dbReference type="Pfam" id="PF02661">
    <property type="entry name" value="Fic"/>
    <property type="match status" value="1"/>
</dbReference>
<keyword evidence="4" id="KW-0132">Cell division</keyword>
<dbReference type="PANTHER" id="PTHR13504">
    <property type="entry name" value="FIDO DOMAIN-CONTAINING PROTEIN DDB_G0283145"/>
    <property type="match status" value="1"/>
</dbReference>
<accession>V8QYR2</accession>
<evidence type="ECO:0000256" key="1">
    <source>
        <dbReference type="PIRSR" id="PIRSR640198-1"/>
    </source>
</evidence>
<dbReference type="PROSITE" id="PS51459">
    <property type="entry name" value="FIDO"/>
    <property type="match status" value="1"/>
</dbReference>
<dbReference type="STRING" id="1424334.W822_04820"/>
<feature type="active site" evidence="1">
    <location>
        <position position="313"/>
    </location>
</feature>
<dbReference type="SUPFAM" id="SSF140931">
    <property type="entry name" value="Fic-like"/>
    <property type="match status" value="1"/>
</dbReference>
<evidence type="ECO:0000313" key="4">
    <source>
        <dbReference type="EMBL" id="ETF04470.1"/>
    </source>
</evidence>
<dbReference type="Proteomes" id="UP000018733">
    <property type="component" value="Unassembled WGS sequence"/>
</dbReference>
<dbReference type="EMBL" id="AYXT01000001">
    <property type="protein sequence ID" value="ETF04470.1"/>
    <property type="molecule type" value="Genomic_DNA"/>
</dbReference>
<feature type="domain" description="Fido" evidence="3">
    <location>
        <begin position="228"/>
        <end position="376"/>
    </location>
</feature>
<proteinExistence type="predicted"/>
<comment type="caution">
    <text evidence="4">The sequence shown here is derived from an EMBL/GenBank/DDBJ whole genome shotgun (WGS) entry which is preliminary data.</text>
</comment>
<dbReference type="GO" id="GO:0051301">
    <property type="term" value="P:cell division"/>
    <property type="evidence" value="ECO:0007669"/>
    <property type="project" value="UniProtKB-KW"/>
</dbReference>
<dbReference type="Gene3D" id="1.10.3290.10">
    <property type="entry name" value="Fido-like domain"/>
    <property type="match status" value="1"/>
</dbReference>
<evidence type="ECO:0000313" key="5">
    <source>
        <dbReference type="Proteomes" id="UP000018733"/>
    </source>
</evidence>
<keyword evidence="2" id="KW-0547">Nucleotide-binding</keyword>
<dbReference type="AlphaFoldDB" id="V8QYR2"/>
<keyword evidence="4" id="KW-0131">Cell cycle</keyword>
<name>V8QYR2_9BURK</name>
<dbReference type="InterPro" id="IPR040198">
    <property type="entry name" value="Fido_containing"/>
</dbReference>
<protein>
    <submittedName>
        <fullName evidence="4">Cell division protein Fic</fullName>
    </submittedName>
</protein>
<dbReference type="InterPro" id="IPR036597">
    <property type="entry name" value="Fido-like_dom_sf"/>
</dbReference>
<evidence type="ECO:0000259" key="3">
    <source>
        <dbReference type="PROSITE" id="PS51459"/>
    </source>
</evidence>
<dbReference type="eggNOG" id="COG3177">
    <property type="taxonomic scope" value="Bacteria"/>
</dbReference>
<dbReference type="HOGENOM" id="CLU_042149_0_0_4"/>
<keyword evidence="2" id="KW-0067">ATP-binding</keyword>
<dbReference type="PANTHER" id="PTHR13504:SF38">
    <property type="entry name" value="FIDO DOMAIN-CONTAINING PROTEIN"/>
    <property type="match status" value="1"/>
</dbReference>
<keyword evidence="5" id="KW-1185">Reference proteome</keyword>
<dbReference type="InterPro" id="IPR003812">
    <property type="entry name" value="Fido"/>
</dbReference>
<feature type="binding site" evidence="2">
    <location>
        <begin position="317"/>
        <end position="324"/>
    </location>
    <ligand>
        <name>ATP</name>
        <dbReference type="ChEBI" id="CHEBI:30616"/>
    </ligand>
</feature>
<sequence>MGYGYLVEKLKLSVSGYRLTAKVDSAVLAVREHGTTLLVPTAVEPRDDDLLTHLEFALKYQGVELEVLQAVCLVLEAGVIQARLDATPNGKYIRTIAALYEAFTGKTLQANSTSAPYVNLFDPKAYVCGVSRRQPKFRVNLNGIGDLNFCPVIRRTSALGALLARDIFADLDAFVESIGGEQHLERALGWAYLDETRGSFAIEHEAPSEDKARRFVQVLKGAHEGRALSEEYLCELQRDTITNPYLAAFSFRHEQNWLQQGGRLRASSISYLPPPVSEVEPLMKALMDFANGEPSIDPLLKAFLVSFAFVFIHPFMDGNGRLSRFLVHHALCRSGKLDQGLILPISVAMLHDESGYLSALQSVSKPIRALWDVMIVDHDHIDARFKGDGDPYRYWDATACMEFGIRMTHYALDTSLIKESDYLRGFDTVFARINTQYDIQDKDLHALIRMAHSHGGKISQNRRKQYRDRVQPAVLDAIEAQVQAIFFDQG</sequence>
<organism evidence="4 5">
    <name type="scientific">Advenella kashmirensis W13003</name>
    <dbReference type="NCBI Taxonomy" id="1424334"/>
    <lineage>
        <taxon>Bacteria</taxon>
        <taxon>Pseudomonadati</taxon>
        <taxon>Pseudomonadota</taxon>
        <taxon>Betaproteobacteria</taxon>
        <taxon>Burkholderiales</taxon>
        <taxon>Alcaligenaceae</taxon>
    </lineage>
</organism>
<gene>
    <name evidence="4" type="ORF">W822_04820</name>
</gene>